<organism evidence="1 2">
    <name type="scientific">Nocardioides massiliensis</name>
    <dbReference type="NCBI Taxonomy" id="1325935"/>
    <lineage>
        <taxon>Bacteria</taxon>
        <taxon>Bacillati</taxon>
        <taxon>Actinomycetota</taxon>
        <taxon>Actinomycetes</taxon>
        <taxon>Propionibacteriales</taxon>
        <taxon>Nocardioidaceae</taxon>
        <taxon>Nocardioides</taxon>
    </lineage>
</organism>
<protein>
    <submittedName>
        <fullName evidence="1">Uncharacterized protein</fullName>
    </submittedName>
</protein>
<dbReference type="Proteomes" id="UP001240447">
    <property type="component" value="Unassembled WGS sequence"/>
</dbReference>
<keyword evidence="2" id="KW-1185">Reference proteome</keyword>
<sequence>MPDQTCPGTVWPAARASLWRMDGLAASLTRGTVGAQQPVHRRHRAQVGALVQQRGPGLGPRIVAEPLRRQHAQHVSLFSFGERVRRRRACRVRPVHEGPAGRGSGCPLVGQPSHARFTPTGSARSSTAGVITVATASAWPCSRRASPRARVLSHQGQRRLRLGQLGLSLLVSYPQPLDLAIAAVPGLGAQRRRRAGIGGLAPLHDVGGAQALASRDLSPLAAVSGVVLGQDLRLVLRGERAPLSGLDRPFAVEFQ</sequence>
<reference evidence="1 2" key="1">
    <citation type="submission" date="2023-07" db="EMBL/GenBank/DDBJ databases">
        <title>Sequencing the genomes of 1000 actinobacteria strains.</title>
        <authorList>
            <person name="Klenk H.-P."/>
        </authorList>
    </citation>
    <scope>NUCLEOTIDE SEQUENCE [LARGE SCALE GENOMIC DNA]</scope>
    <source>
        <strain evidence="1 2">GD13</strain>
    </source>
</reference>
<dbReference type="EMBL" id="JAUSQM010000001">
    <property type="protein sequence ID" value="MDP9823686.1"/>
    <property type="molecule type" value="Genomic_DNA"/>
</dbReference>
<evidence type="ECO:0000313" key="1">
    <source>
        <dbReference type="EMBL" id="MDP9823686.1"/>
    </source>
</evidence>
<accession>A0ABT9NTF1</accession>
<name>A0ABT9NTF1_9ACTN</name>
<gene>
    <name evidence="1" type="ORF">J2S59_003495</name>
</gene>
<comment type="caution">
    <text evidence="1">The sequence shown here is derived from an EMBL/GenBank/DDBJ whole genome shotgun (WGS) entry which is preliminary data.</text>
</comment>
<proteinExistence type="predicted"/>
<evidence type="ECO:0000313" key="2">
    <source>
        <dbReference type="Proteomes" id="UP001240447"/>
    </source>
</evidence>